<dbReference type="InterPro" id="IPR011712">
    <property type="entry name" value="Sig_transdc_His_kin_sub3_dim/P"/>
</dbReference>
<keyword evidence="7" id="KW-0067">ATP-binding</keyword>
<feature type="transmembrane region" description="Helical" evidence="9">
    <location>
        <begin position="36"/>
        <end position="62"/>
    </location>
</feature>
<dbReference type="GO" id="GO:0005524">
    <property type="term" value="F:ATP binding"/>
    <property type="evidence" value="ECO:0007669"/>
    <property type="project" value="UniProtKB-KW"/>
</dbReference>
<keyword evidence="5" id="KW-0547">Nucleotide-binding</keyword>
<keyword evidence="8" id="KW-0902">Two-component regulatory system</keyword>
<keyword evidence="9" id="KW-0812">Transmembrane</keyword>
<evidence type="ECO:0000259" key="10">
    <source>
        <dbReference type="Pfam" id="PF07730"/>
    </source>
</evidence>
<feature type="domain" description="Signal transduction histidine kinase subgroup 3 dimerisation and phosphoacceptor" evidence="10">
    <location>
        <begin position="107"/>
        <end position="171"/>
    </location>
</feature>
<dbReference type="Gene3D" id="1.20.5.1930">
    <property type="match status" value="1"/>
</dbReference>
<dbReference type="InterPro" id="IPR036890">
    <property type="entry name" value="HATPase_C_sf"/>
</dbReference>
<gene>
    <name evidence="11" type="ORF">DMH04_44785</name>
</gene>
<evidence type="ECO:0000313" key="12">
    <source>
        <dbReference type="Proteomes" id="UP000287547"/>
    </source>
</evidence>
<dbReference type="Proteomes" id="UP000287547">
    <property type="component" value="Unassembled WGS sequence"/>
</dbReference>
<dbReference type="Gene3D" id="3.30.565.10">
    <property type="entry name" value="Histidine kinase-like ATPase, C-terminal domain"/>
    <property type="match status" value="1"/>
</dbReference>
<evidence type="ECO:0000256" key="3">
    <source>
        <dbReference type="ARBA" id="ARBA00022553"/>
    </source>
</evidence>
<sequence>MRAGVVVEGAVWLGVVALLVIDSWRSPTPWELIGGLVVVALVAATTKRFPVIALAAAVASGVAMTFDYGGRVPIWPLLLMAATVYLTRRHYVLRRTHENTVQARLMERARIAADMHDSLGHELTLIAVRAGVLQLSGGLTDEQREAVGQLRESAAAATERLREIIEVLRDPESIPDLISRSAAAGLAIKSTVDSVPVGIEPVAYRVVQEALTNAAKHAPGAAITVVVTSTCVSVVNEQAVQPTGLTSGGSGLASLRKRVEQAGGHFEAGPRDGGFAVTAIFKGDK</sequence>
<organism evidence="11 12">
    <name type="scientific">Kibdelosporangium aridum</name>
    <dbReference type="NCBI Taxonomy" id="2030"/>
    <lineage>
        <taxon>Bacteria</taxon>
        <taxon>Bacillati</taxon>
        <taxon>Actinomycetota</taxon>
        <taxon>Actinomycetes</taxon>
        <taxon>Pseudonocardiales</taxon>
        <taxon>Pseudonocardiaceae</taxon>
        <taxon>Kibdelosporangium</taxon>
    </lineage>
</organism>
<keyword evidence="3" id="KW-0597">Phosphoprotein</keyword>
<dbReference type="PANTHER" id="PTHR24421">
    <property type="entry name" value="NITRATE/NITRITE SENSOR PROTEIN NARX-RELATED"/>
    <property type="match status" value="1"/>
</dbReference>
<protein>
    <recommendedName>
        <fullName evidence="2">histidine kinase</fullName>
        <ecNumber evidence="2">2.7.13.3</ecNumber>
    </recommendedName>
</protein>
<dbReference type="GO" id="GO:0016020">
    <property type="term" value="C:membrane"/>
    <property type="evidence" value="ECO:0007669"/>
    <property type="project" value="InterPro"/>
</dbReference>
<dbReference type="PANTHER" id="PTHR24421:SF10">
    <property type="entry name" value="NITRATE_NITRITE SENSOR PROTEIN NARQ"/>
    <property type="match status" value="1"/>
</dbReference>
<keyword evidence="6" id="KW-0418">Kinase</keyword>
<name>A0A428YPT0_KIBAR</name>
<comment type="caution">
    <text evidence="11">The sequence shown here is derived from an EMBL/GenBank/DDBJ whole genome shotgun (WGS) entry which is preliminary data.</text>
</comment>
<dbReference type="EMBL" id="QHKI01000066">
    <property type="protein sequence ID" value="RSM70513.1"/>
    <property type="molecule type" value="Genomic_DNA"/>
</dbReference>
<dbReference type="GO" id="GO:0000155">
    <property type="term" value="F:phosphorelay sensor kinase activity"/>
    <property type="evidence" value="ECO:0007669"/>
    <property type="project" value="InterPro"/>
</dbReference>
<dbReference type="SUPFAM" id="SSF55874">
    <property type="entry name" value="ATPase domain of HSP90 chaperone/DNA topoisomerase II/histidine kinase"/>
    <property type="match status" value="1"/>
</dbReference>
<keyword evidence="9" id="KW-1133">Transmembrane helix</keyword>
<keyword evidence="9" id="KW-0472">Membrane</keyword>
<evidence type="ECO:0000256" key="1">
    <source>
        <dbReference type="ARBA" id="ARBA00000085"/>
    </source>
</evidence>
<evidence type="ECO:0000256" key="9">
    <source>
        <dbReference type="SAM" id="Phobius"/>
    </source>
</evidence>
<feature type="transmembrane region" description="Helical" evidence="9">
    <location>
        <begin position="6"/>
        <end position="24"/>
    </location>
</feature>
<evidence type="ECO:0000256" key="5">
    <source>
        <dbReference type="ARBA" id="ARBA00022741"/>
    </source>
</evidence>
<evidence type="ECO:0000256" key="7">
    <source>
        <dbReference type="ARBA" id="ARBA00022840"/>
    </source>
</evidence>
<dbReference type="GO" id="GO:0046983">
    <property type="term" value="F:protein dimerization activity"/>
    <property type="evidence" value="ECO:0007669"/>
    <property type="project" value="InterPro"/>
</dbReference>
<dbReference type="Pfam" id="PF07730">
    <property type="entry name" value="HisKA_3"/>
    <property type="match status" value="1"/>
</dbReference>
<evidence type="ECO:0000256" key="8">
    <source>
        <dbReference type="ARBA" id="ARBA00023012"/>
    </source>
</evidence>
<keyword evidence="4" id="KW-0808">Transferase</keyword>
<dbReference type="RefSeq" id="WP_125728277.1">
    <property type="nucleotide sequence ID" value="NZ_QHKI01000066.1"/>
</dbReference>
<dbReference type="OrthoDB" id="227596at2"/>
<dbReference type="EC" id="2.7.13.3" evidence="2"/>
<dbReference type="InterPro" id="IPR050482">
    <property type="entry name" value="Sensor_HK_TwoCompSys"/>
</dbReference>
<dbReference type="AlphaFoldDB" id="A0A428YPT0"/>
<comment type="catalytic activity">
    <reaction evidence="1">
        <text>ATP + protein L-histidine = ADP + protein N-phospho-L-histidine.</text>
        <dbReference type="EC" id="2.7.13.3"/>
    </reaction>
</comment>
<evidence type="ECO:0000256" key="4">
    <source>
        <dbReference type="ARBA" id="ARBA00022679"/>
    </source>
</evidence>
<dbReference type="CDD" id="cd16917">
    <property type="entry name" value="HATPase_UhpB-NarQ-NarX-like"/>
    <property type="match status" value="1"/>
</dbReference>
<evidence type="ECO:0000256" key="2">
    <source>
        <dbReference type="ARBA" id="ARBA00012438"/>
    </source>
</evidence>
<reference evidence="11 12" key="1">
    <citation type="submission" date="2018-05" db="EMBL/GenBank/DDBJ databases">
        <title>Evolution of GPA BGCs.</title>
        <authorList>
            <person name="Waglechner N."/>
            <person name="Wright G.D."/>
        </authorList>
    </citation>
    <scope>NUCLEOTIDE SEQUENCE [LARGE SCALE GENOMIC DNA]</scope>
    <source>
        <strain evidence="11 12">A82846</strain>
    </source>
</reference>
<proteinExistence type="predicted"/>
<evidence type="ECO:0000256" key="6">
    <source>
        <dbReference type="ARBA" id="ARBA00022777"/>
    </source>
</evidence>
<evidence type="ECO:0000313" key="11">
    <source>
        <dbReference type="EMBL" id="RSM70513.1"/>
    </source>
</evidence>
<accession>A0A428YPT0</accession>